<evidence type="ECO:0000259" key="2">
    <source>
        <dbReference type="Pfam" id="PF01248"/>
    </source>
</evidence>
<protein>
    <recommendedName>
        <fullName evidence="2">Ribosomal protein eL8/eL30/eS12/Gadd45 domain-containing protein</fullName>
    </recommendedName>
</protein>
<comment type="caution">
    <text evidence="3">The sequence shown here is derived from an EMBL/GenBank/DDBJ whole genome shotgun (WGS) entry which is preliminary data.</text>
</comment>
<proteinExistence type="inferred from homology"/>
<dbReference type="InterPro" id="IPR004038">
    <property type="entry name" value="Ribosomal_eL8/eL30/eS12/Gad45"/>
</dbReference>
<sequence length="108" mass="12267">MQDPDHVMLCLLPETAPSDISHKIQQKLIEAYCLENHVLVVKVKNPEKLAFLLNKPVATKTEKDNPVTSPSVDSSCLLIEWPPKVQNSKQELRLMELIWSNQVVELPI</sequence>
<dbReference type="OrthoDB" id="5976967at2759"/>
<dbReference type="Proteomes" id="UP000828390">
    <property type="component" value="Unassembled WGS sequence"/>
</dbReference>
<dbReference type="Pfam" id="PF01248">
    <property type="entry name" value="Ribosomal_L7Ae"/>
    <property type="match status" value="1"/>
</dbReference>
<feature type="domain" description="Ribosomal protein eL8/eL30/eS12/Gadd45" evidence="2">
    <location>
        <begin position="18"/>
        <end position="59"/>
    </location>
</feature>
<evidence type="ECO:0000313" key="3">
    <source>
        <dbReference type="EMBL" id="KAH3848818.1"/>
    </source>
</evidence>
<dbReference type="PANTHER" id="PTHR10411">
    <property type="entry name" value="GROWTH ARREST AND DNA DAMAGE-INDUCIBLE PROTEIN GADD45"/>
    <property type="match status" value="1"/>
</dbReference>
<reference evidence="3" key="1">
    <citation type="journal article" date="2019" name="bioRxiv">
        <title>The Genome of the Zebra Mussel, Dreissena polymorpha: A Resource for Invasive Species Research.</title>
        <authorList>
            <person name="McCartney M.A."/>
            <person name="Auch B."/>
            <person name="Kono T."/>
            <person name="Mallez S."/>
            <person name="Zhang Y."/>
            <person name="Obille A."/>
            <person name="Becker A."/>
            <person name="Abrahante J.E."/>
            <person name="Garbe J."/>
            <person name="Badalamenti J.P."/>
            <person name="Herman A."/>
            <person name="Mangelson H."/>
            <person name="Liachko I."/>
            <person name="Sullivan S."/>
            <person name="Sone E.D."/>
            <person name="Koren S."/>
            <person name="Silverstein K.A.T."/>
            <person name="Beckman K.B."/>
            <person name="Gohl D.M."/>
        </authorList>
    </citation>
    <scope>NUCLEOTIDE SEQUENCE</scope>
    <source>
        <strain evidence="3">Duluth1</strain>
        <tissue evidence="3">Whole animal</tissue>
    </source>
</reference>
<dbReference type="GO" id="GO:0051726">
    <property type="term" value="P:regulation of cell cycle"/>
    <property type="evidence" value="ECO:0007669"/>
    <property type="project" value="InterPro"/>
</dbReference>
<dbReference type="GO" id="GO:0005737">
    <property type="term" value="C:cytoplasm"/>
    <property type="evidence" value="ECO:0007669"/>
    <property type="project" value="TreeGrafter"/>
</dbReference>
<dbReference type="GO" id="GO:0005634">
    <property type="term" value="C:nucleus"/>
    <property type="evidence" value="ECO:0007669"/>
    <property type="project" value="InterPro"/>
</dbReference>
<name>A0A9D4QZR8_DREPO</name>
<dbReference type="PANTHER" id="PTHR10411:SF8">
    <property type="entry name" value="FI09246P"/>
    <property type="match status" value="1"/>
</dbReference>
<keyword evidence="4" id="KW-1185">Reference proteome</keyword>
<evidence type="ECO:0000256" key="1">
    <source>
        <dbReference type="ARBA" id="ARBA00007361"/>
    </source>
</evidence>
<organism evidence="3 4">
    <name type="scientific">Dreissena polymorpha</name>
    <name type="common">Zebra mussel</name>
    <name type="synonym">Mytilus polymorpha</name>
    <dbReference type="NCBI Taxonomy" id="45954"/>
    <lineage>
        <taxon>Eukaryota</taxon>
        <taxon>Metazoa</taxon>
        <taxon>Spiralia</taxon>
        <taxon>Lophotrochozoa</taxon>
        <taxon>Mollusca</taxon>
        <taxon>Bivalvia</taxon>
        <taxon>Autobranchia</taxon>
        <taxon>Heteroconchia</taxon>
        <taxon>Euheterodonta</taxon>
        <taxon>Imparidentia</taxon>
        <taxon>Neoheterodontei</taxon>
        <taxon>Myida</taxon>
        <taxon>Dreissenoidea</taxon>
        <taxon>Dreissenidae</taxon>
        <taxon>Dreissena</taxon>
    </lineage>
</organism>
<accession>A0A9D4QZR8</accession>
<dbReference type="InterPro" id="IPR029064">
    <property type="entry name" value="Ribosomal_eL30-like_sf"/>
</dbReference>
<dbReference type="InterPro" id="IPR024824">
    <property type="entry name" value="GADD45"/>
</dbReference>
<dbReference type="Gene3D" id="3.30.1330.30">
    <property type="match status" value="1"/>
</dbReference>
<dbReference type="EMBL" id="JAIWYP010000003">
    <property type="protein sequence ID" value="KAH3848818.1"/>
    <property type="molecule type" value="Genomic_DNA"/>
</dbReference>
<gene>
    <name evidence="3" type="ORF">DPMN_091201</name>
</gene>
<dbReference type="AlphaFoldDB" id="A0A9D4QZR8"/>
<reference evidence="3" key="2">
    <citation type="submission" date="2020-11" db="EMBL/GenBank/DDBJ databases">
        <authorList>
            <person name="McCartney M.A."/>
            <person name="Auch B."/>
            <person name="Kono T."/>
            <person name="Mallez S."/>
            <person name="Becker A."/>
            <person name="Gohl D.M."/>
            <person name="Silverstein K.A.T."/>
            <person name="Koren S."/>
            <person name="Bechman K.B."/>
            <person name="Herman A."/>
            <person name="Abrahante J.E."/>
            <person name="Garbe J."/>
        </authorList>
    </citation>
    <scope>NUCLEOTIDE SEQUENCE</scope>
    <source>
        <strain evidence="3">Duluth1</strain>
        <tissue evidence="3">Whole animal</tissue>
    </source>
</reference>
<comment type="similarity">
    <text evidence="1">Belongs to the GADD45 family.</text>
</comment>
<evidence type="ECO:0000313" key="4">
    <source>
        <dbReference type="Proteomes" id="UP000828390"/>
    </source>
</evidence>